<dbReference type="EMBL" id="KI894011">
    <property type="protein sequence ID" value="OCF49880.1"/>
    <property type="molecule type" value="Genomic_DNA"/>
</dbReference>
<reference evidence="1" key="3">
    <citation type="submission" date="2016-07" db="EMBL/GenBank/DDBJ databases">
        <title>Evolution of pathogenesis and genome organization in the Tremellales.</title>
        <authorList>
            <person name="Cuomo C."/>
            <person name="Litvintseva A."/>
            <person name="Heitman J."/>
            <person name="Chen Y."/>
            <person name="Sun S."/>
            <person name="Springer D."/>
            <person name="Dromer F."/>
            <person name="Young S."/>
            <person name="Zeng Q."/>
            <person name="Chapman S."/>
            <person name="Gujja S."/>
            <person name="Saif S."/>
            <person name="Birren B."/>
        </authorList>
    </citation>
    <scope>NUCLEOTIDE SEQUENCE</scope>
    <source>
        <strain evidence="1">CBS 10737</strain>
    </source>
</reference>
<dbReference type="RefSeq" id="XP_019011099.1">
    <property type="nucleotide sequence ID" value="XM_019156141.1"/>
</dbReference>
<protein>
    <recommendedName>
        <fullName evidence="4">BTB domain-containing protein</fullName>
    </recommendedName>
</protein>
<reference evidence="1" key="1">
    <citation type="submission" date="2013-07" db="EMBL/GenBank/DDBJ databases">
        <title>The Genome Sequence of Cryptococcus pinus CBS10737.</title>
        <authorList>
            <consortium name="The Broad Institute Genome Sequencing Platform"/>
            <person name="Cuomo C."/>
            <person name="Litvintseva A."/>
            <person name="Chen Y."/>
            <person name="Heitman J."/>
            <person name="Sun S."/>
            <person name="Springer D."/>
            <person name="Dromer F."/>
            <person name="Young S.K."/>
            <person name="Zeng Q."/>
            <person name="Gargeya S."/>
            <person name="Fitzgerald M."/>
            <person name="Abouelleil A."/>
            <person name="Alvarado L."/>
            <person name="Berlin A.M."/>
            <person name="Chapman S.B."/>
            <person name="Dewar J."/>
            <person name="Goldberg J."/>
            <person name="Griggs A."/>
            <person name="Gujja S."/>
            <person name="Hansen M."/>
            <person name="Howarth C."/>
            <person name="Imamovic A."/>
            <person name="Larimer J."/>
            <person name="McCowan C."/>
            <person name="Murphy C."/>
            <person name="Pearson M."/>
            <person name="Priest M."/>
            <person name="Roberts A."/>
            <person name="Saif S."/>
            <person name="Shea T."/>
            <person name="Sykes S."/>
            <person name="Wortman J."/>
            <person name="Nusbaum C."/>
            <person name="Birren B."/>
        </authorList>
    </citation>
    <scope>NUCLEOTIDE SEQUENCE [LARGE SCALE GENOMIC DNA]</scope>
    <source>
        <strain evidence="1">CBS 10737</strain>
    </source>
</reference>
<reference evidence="2" key="4">
    <citation type="submission" date="2024-02" db="EMBL/GenBank/DDBJ databases">
        <title>Comparative genomics of Cryptococcus and Kwoniella reveals pathogenesis evolution and contrasting modes of karyotype evolution via chromosome fusion or intercentromeric recombination.</title>
        <authorList>
            <person name="Coelho M.A."/>
            <person name="David-Palma M."/>
            <person name="Shea T."/>
            <person name="Bowers K."/>
            <person name="McGinley-Smith S."/>
            <person name="Mohammad A.W."/>
            <person name="Gnirke A."/>
            <person name="Yurkov A.M."/>
            <person name="Nowrousian M."/>
            <person name="Sun S."/>
            <person name="Cuomo C.A."/>
            <person name="Heitman J."/>
        </authorList>
    </citation>
    <scope>NUCLEOTIDE SEQUENCE</scope>
    <source>
        <strain evidence="2">CBS 10737</strain>
    </source>
</reference>
<evidence type="ECO:0000313" key="3">
    <source>
        <dbReference type="Proteomes" id="UP000094020"/>
    </source>
</evidence>
<evidence type="ECO:0000313" key="1">
    <source>
        <dbReference type="EMBL" id="OCF49880.1"/>
    </source>
</evidence>
<sequence>MRELHSEHDDPTLDVTLISSDNVELKASSHRLIKFSISIFLDLVNAPNYCQDFILEQKSIKFWHMKTLLLLVEFTLCENSLVDKVRQAVINLASDHVPELLELALTRQDLGLFKEALGRAKPFPLPAICSRNFQYDNDHPERRKIVTTFDEWFEHLTPTY</sequence>
<dbReference type="AlphaFoldDB" id="A0A1B9I2V0"/>
<reference evidence="2" key="2">
    <citation type="submission" date="2013-07" db="EMBL/GenBank/DDBJ databases">
        <authorList>
            <consortium name="The Broad Institute Genome Sequencing Platform"/>
            <person name="Cuomo C."/>
            <person name="Litvintseva A."/>
            <person name="Chen Y."/>
            <person name="Heitman J."/>
            <person name="Sun S."/>
            <person name="Springer D."/>
            <person name="Dromer F."/>
            <person name="Young S.K."/>
            <person name="Zeng Q."/>
            <person name="Gargeya S."/>
            <person name="Fitzgerald M."/>
            <person name="Abouelleil A."/>
            <person name="Alvarado L."/>
            <person name="Berlin A.M."/>
            <person name="Chapman S.B."/>
            <person name="Dewar J."/>
            <person name="Goldberg J."/>
            <person name="Griggs A."/>
            <person name="Gujja S."/>
            <person name="Hansen M."/>
            <person name="Howarth C."/>
            <person name="Imamovic A."/>
            <person name="Larimer J."/>
            <person name="McCowan C."/>
            <person name="Murphy C."/>
            <person name="Pearson M."/>
            <person name="Priest M."/>
            <person name="Roberts A."/>
            <person name="Saif S."/>
            <person name="Shea T."/>
            <person name="Sykes S."/>
            <person name="Wortman J."/>
            <person name="Nusbaum C."/>
            <person name="Birren B."/>
        </authorList>
    </citation>
    <scope>NUCLEOTIDE SEQUENCE</scope>
    <source>
        <strain evidence="2">CBS 10737</strain>
    </source>
</reference>
<organism evidence="1">
    <name type="scientific">Kwoniella pini CBS 10737</name>
    <dbReference type="NCBI Taxonomy" id="1296096"/>
    <lineage>
        <taxon>Eukaryota</taxon>
        <taxon>Fungi</taxon>
        <taxon>Dikarya</taxon>
        <taxon>Basidiomycota</taxon>
        <taxon>Agaricomycotina</taxon>
        <taxon>Tremellomycetes</taxon>
        <taxon>Tremellales</taxon>
        <taxon>Cryptococcaceae</taxon>
        <taxon>Kwoniella</taxon>
    </lineage>
</organism>
<proteinExistence type="predicted"/>
<dbReference type="Proteomes" id="UP000094020">
    <property type="component" value="Chromosome 5"/>
</dbReference>
<evidence type="ECO:0008006" key="4">
    <source>
        <dbReference type="Google" id="ProtNLM"/>
    </source>
</evidence>
<keyword evidence="3" id="KW-1185">Reference proteome</keyword>
<name>A0A1B9I2V0_9TREE</name>
<gene>
    <name evidence="1" type="ORF">I206_04408</name>
    <name evidence="2" type="ORF">I206_104017</name>
</gene>
<dbReference type="EMBL" id="CP144523">
    <property type="protein sequence ID" value="WWC70071.1"/>
    <property type="molecule type" value="Genomic_DNA"/>
</dbReference>
<dbReference type="KEGG" id="kpin:30172777"/>
<evidence type="ECO:0000313" key="2">
    <source>
        <dbReference type="EMBL" id="WWC70071.1"/>
    </source>
</evidence>
<dbReference type="OrthoDB" id="2563892at2759"/>
<dbReference type="GeneID" id="30172777"/>
<accession>A0A1B9I2V0</accession>